<dbReference type="NCBIfam" id="NF005999">
    <property type="entry name" value="PRK08126.1"/>
    <property type="match status" value="1"/>
</dbReference>
<protein>
    <submittedName>
        <fullName evidence="5">OmpA/MotB domain-containing protein</fullName>
    </submittedName>
</protein>
<keyword evidence="3" id="KW-1133">Transmembrane helix</keyword>
<evidence type="ECO:0000256" key="1">
    <source>
        <dbReference type="PROSITE-ProRule" id="PRU00473"/>
    </source>
</evidence>
<dbReference type="Gene3D" id="1.25.40.590">
    <property type="entry name" value="Type IV / VI secretion system, DotU"/>
    <property type="match status" value="1"/>
</dbReference>
<dbReference type="PANTHER" id="PTHR30329:SF19">
    <property type="entry name" value="OUTER MEMBRANE PROTEIN, OMPA FAMILY"/>
    <property type="match status" value="1"/>
</dbReference>
<dbReference type="EMBL" id="FCOX02000026">
    <property type="protein sequence ID" value="SAK88509.1"/>
    <property type="molecule type" value="Genomic_DNA"/>
</dbReference>
<evidence type="ECO:0000313" key="6">
    <source>
        <dbReference type="Proteomes" id="UP000071859"/>
    </source>
</evidence>
<dbReference type="RefSeq" id="WP_232477793.1">
    <property type="nucleotide sequence ID" value="NZ_FCOX02000026.1"/>
</dbReference>
<dbReference type="GO" id="GO:0016020">
    <property type="term" value="C:membrane"/>
    <property type="evidence" value="ECO:0007669"/>
    <property type="project" value="UniProtKB-UniRule"/>
</dbReference>
<dbReference type="Gene3D" id="3.30.1330.60">
    <property type="entry name" value="OmpA-like domain"/>
    <property type="match status" value="1"/>
</dbReference>
<dbReference type="Pfam" id="PF09850">
    <property type="entry name" value="DotU"/>
    <property type="match status" value="1"/>
</dbReference>
<evidence type="ECO:0000256" key="2">
    <source>
        <dbReference type="SAM" id="MobiDB-lite"/>
    </source>
</evidence>
<keyword evidence="3" id="KW-0812">Transmembrane</keyword>
<sequence length="427" mass="46826">MNMVDDSTNFAATDTAAEPDPQASASRHEKRGAASLPVGEPQAERLRAIQQAANPLLEAARPLLRALADMPDALDDNAATNLLDVLKQEVRVFDNLCEQAKIRRDHILGARYTLCVALDEAAMETPWGRKEAGGEWSTNTLAVAFHNDVRGGEKVYLLIGRLMSEPREHLDLLEVIYRVLSFGFMGRYRNHVNDTRSRDAIRERLFHEIRTNQTSSHGLLSPNALSDARGRRLTFHDFPVWITVAVLGVTLLSLFAWFKYQLLTAETSLEKQIVDIGRMMPPPAPRRPHLKELLKNEIATGTVSVEEDAKRSAVIFRGDAMFAPGGVAVNTTMGPLIAKIAQEIAKVPGKVTVAGYTDNVPVKSRQFASNDSLSEERATQVMQMLQAAGVPAGRLEAIGKGASNPIGDNATVQGRARNRRVEISIAP</sequence>
<comment type="caution">
    <text evidence="5">The sequence shown here is derived from an EMBL/GenBank/DDBJ whole genome shotgun (WGS) entry which is preliminary data.</text>
</comment>
<feature type="domain" description="OmpA-like" evidence="4">
    <location>
        <begin position="309"/>
        <end position="427"/>
    </location>
</feature>
<proteinExistence type="predicted"/>
<dbReference type="SUPFAM" id="SSF103088">
    <property type="entry name" value="OmpA-like"/>
    <property type="match status" value="1"/>
</dbReference>
<dbReference type="NCBIfam" id="TIGR03350">
    <property type="entry name" value="type_VI_ompA"/>
    <property type="match status" value="1"/>
</dbReference>
<dbReference type="InterPro" id="IPR038522">
    <property type="entry name" value="T4/T6SS_DotU_sf"/>
</dbReference>
<organism evidence="5 6">
    <name type="scientific">Caballeronia calidae</name>
    <dbReference type="NCBI Taxonomy" id="1777139"/>
    <lineage>
        <taxon>Bacteria</taxon>
        <taxon>Pseudomonadati</taxon>
        <taxon>Pseudomonadota</taxon>
        <taxon>Betaproteobacteria</taxon>
        <taxon>Burkholderiales</taxon>
        <taxon>Burkholderiaceae</taxon>
        <taxon>Caballeronia</taxon>
    </lineage>
</organism>
<evidence type="ECO:0000313" key="5">
    <source>
        <dbReference type="EMBL" id="SAK88509.1"/>
    </source>
</evidence>
<dbReference type="InterPro" id="IPR017733">
    <property type="entry name" value="OmpA-like_dom_proteobacteria"/>
</dbReference>
<accession>A0A158D1S3</accession>
<keyword evidence="6" id="KW-1185">Reference proteome</keyword>
<evidence type="ECO:0000259" key="4">
    <source>
        <dbReference type="PROSITE" id="PS51123"/>
    </source>
</evidence>
<dbReference type="InterPro" id="IPR006665">
    <property type="entry name" value="OmpA-like"/>
</dbReference>
<dbReference type="NCBIfam" id="NF038228">
    <property type="entry name" value="IcmH_DotU_IVB"/>
    <property type="match status" value="1"/>
</dbReference>
<reference evidence="5" key="1">
    <citation type="submission" date="2016-01" db="EMBL/GenBank/DDBJ databases">
        <authorList>
            <person name="Peeters C."/>
        </authorList>
    </citation>
    <scope>NUCLEOTIDE SEQUENCE</scope>
    <source>
        <strain evidence="5">LMG 29321</strain>
    </source>
</reference>
<dbReference type="InterPro" id="IPR017732">
    <property type="entry name" value="T4/T6SS_DotU"/>
</dbReference>
<keyword evidence="1 3" id="KW-0472">Membrane</keyword>
<name>A0A158D1S3_9BURK</name>
<gene>
    <name evidence="5" type="ORF">AWB78_04625</name>
</gene>
<dbReference type="PROSITE" id="PS51123">
    <property type="entry name" value="OMPA_2"/>
    <property type="match status" value="1"/>
</dbReference>
<dbReference type="NCBIfam" id="TIGR03349">
    <property type="entry name" value="IV_VI_DotU"/>
    <property type="match status" value="1"/>
</dbReference>
<feature type="region of interest" description="Disordered" evidence="2">
    <location>
        <begin position="1"/>
        <end position="39"/>
    </location>
</feature>
<feature type="transmembrane region" description="Helical" evidence="3">
    <location>
        <begin position="238"/>
        <end position="258"/>
    </location>
</feature>
<feature type="compositionally biased region" description="Polar residues" evidence="2">
    <location>
        <begin position="1"/>
        <end position="12"/>
    </location>
</feature>
<evidence type="ECO:0000256" key="3">
    <source>
        <dbReference type="SAM" id="Phobius"/>
    </source>
</evidence>
<dbReference type="InterPro" id="IPR036737">
    <property type="entry name" value="OmpA-like_sf"/>
</dbReference>
<dbReference type="Proteomes" id="UP000071859">
    <property type="component" value="Unassembled WGS sequence"/>
</dbReference>
<dbReference type="InterPro" id="IPR050330">
    <property type="entry name" value="Bact_OuterMem_StrucFunc"/>
</dbReference>
<dbReference type="PANTHER" id="PTHR30329">
    <property type="entry name" value="STATOR ELEMENT OF FLAGELLAR MOTOR COMPLEX"/>
    <property type="match status" value="1"/>
</dbReference>
<dbReference type="AlphaFoldDB" id="A0A158D1S3"/>
<dbReference type="Pfam" id="PF00691">
    <property type="entry name" value="OmpA"/>
    <property type="match status" value="1"/>
</dbReference>
<dbReference type="CDD" id="cd07185">
    <property type="entry name" value="OmpA_C-like"/>
    <property type="match status" value="1"/>
</dbReference>